<dbReference type="AlphaFoldDB" id="A1ZF50"/>
<dbReference type="OrthoDB" id="793353at2"/>
<organism evidence="1 2">
    <name type="scientific">Microscilla marina ATCC 23134</name>
    <dbReference type="NCBI Taxonomy" id="313606"/>
    <lineage>
        <taxon>Bacteria</taxon>
        <taxon>Pseudomonadati</taxon>
        <taxon>Bacteroidota</taxon>
        <taxon>Cytophagia</taxon>
        <taxon>Cytophagales</taxon>
        <taxon>Microscillaceae</taxon>
        <taxon>Microscilla</taxon>
    </lineage>
</organism>
<evidence type="ECO:0000313" key="2">
    <source>
        <dbReference type="Proteomes" id="UP000004095"/>
    </source>
</evidence>
<reference evidence="1 2" key="1">
    <citation type="submission" date="2007-01" db="EMBL/GenBank/DDBJ databases">
        <authorList>
            <person name="Haygood M."/>
            <person name="Podell S."/>
            <person name="Anderson C."/>
            <person name="Hopkinson B."/>
            <person name="Roe K."/>
            <person name="Barbeau K."/>
            <person name="Gaasterland T."/>
            <person name="Ferriera S."/>
            <person name="Johnson J."/>
            <person name="Kravitz S."/>
            <person name="Beeson K."/>
            <person name="Sutton G."/>
            <person name="Rogers Y.-H."/>
            <person name="Friedman R."/>
            <person name="Frazier M."/>
            <person name="Venter J.C."/>
        </authorList>
    </citation>
    <scope>NUCLEOTIDE SEQUENCE [LARGE SCALE GENOMIC DNA]</scope>
    <source>
        <strain evidence="1 2">ATCC 23134</strain>
    </source>
</reference>
<accession>A1ZF50</accession>
<dbReference type="InterPro" id="IPR029069">
    <property type="entry name" value="HotDog_dom_sf"/>
</dbReference>
<dbReference type="EMBL" id="AAWS01000004">
    <property type="protein sequence ID" value="EAY31152.1"/>
    <property type="molecule type" value="Genomic_DNA"/>
</dbReference>
<dbReference type="Proteomes" id="UP000004095">
    <property type="component" value="Unassembled WGS sequence"/>
</dbReference>
<name>A1ZF50_MICM2</name>
<keyword evidence="2" id="KW-1185">Reference proteome</keyword>
<dbReference type="Pfam" id="PF14539">
    <property type="entry name" value="DUF4442"/>
    <property type="match status" value="1"/>
</dbReference>
<dbReference type="InterPro" id="IPR027961">
    <property type="entry name" value="DUF4442"/>
</dbReference>
<proteinExistence type="predicted"/>
<dbReference type="RefSeq" id="WP_002694308.1">
    <property type="nucleotide sequence ID" value="NZ_AAWS01000004.1"/>
</dbReference>
<dbReference type="SUPFAM" id="SSF54637">
    <property type="entry name" value="Thioesterase/thiol ester dehydrase-isomerase"/>
    <property type="match status" value="1"/>
</dbReference>
<dbReference type="Gene3D" id="3.10.129.10">
    <property type="entry name" value="Hotdog Thioesterase"/>
    <property type="match status" value="1"/>
</dbReference>
<protein>
    <recommendedName>
        <fullName evidence="3">DUF4442 domain-containing protein</fullName>
    </recommendedName>
</protein>
<dbReference type="eggNOG" id="COG2050">
    <property type="taxonomic scope" value="Bacteria"/>
</dbReference>
<sequence length="172" mass="19412">MTKPNRLQRAVKKLESYPKSWYKPLLSWTIGRTVPFVGTAGIRFEKMTTEEVIITLKNRKKVRNHIKQIHAAATALLAETATGMMVGMNLPDDKLPLMKTMKVNYVKRSQGAMKAIATLTPEQRQLLHSEDKGEVLVKVVVTDEAGVVPVECEMLWAWIPKNKKKPAMETAK</sequence>
<evidence type="ECO:0008006" key="3">
    <source>
        <dbReference type="Google" id="ProtNLM"/>
    </source>
</evidence>
<gene>
    <name evidence="1" type="ORF">M23134_07562</name>
</gene>
<evidence type="ECO:0000313" key="1">
    <source>
        <dbReference type="EMBL" id="EAY31152.1"/>
    </source>
</evidence>
<comment type="caution">
    <text evidence="1">The sequence shown here is derived from an EMBL/GenBank/DDBJ whole genome shotgun (WGS) entry which is preliminary data.</text>
</comment>